<dbReference type="InterPro" id="IPR028098">
    <property type="entry name" value="Glyco_trans_4-like_N"/>
</dbReference>
<dbReference type="InterPro" id="IPR001296">
    <property type="entry name" value="Glyco_trans_1"/>
</dbReference>
<accession>A0A0P8C6L4</accession>
<comment type="caution">
    <text evidence="4">The sequence shown here is derived from an EMBL/GenBank/DDBJ whole genome shotgun (WGS) entry which is preliminary data.</text>
</comment>
<evidence type="ECO:0000313" key="4">
    <source>
        <dbReference type="EMBL" id="KPQ37431.1"/>
    </source>
</evidence>
<dbReference type="STRING" id="1666911.HLUCCA11_03035"/>
<sequence>MTVALVAYYLGPRLGIGQYLDRLLPPLVEALVQKGIQLKILSSPNALQNTPALQQLKAYVEVIPELDYSPSRRYLWLATKFSQYCQHSGINLAVWLSNPVLLPWHPPTIAVIHDVNEWKAKEKYGSRLKTALRSLIYLDASIWLAKEIIAVSKATEDDLHHFRPQTRLKDKLKVISNGADSSLASLPPVNLPTSDHPFLLSVGRIDPAAKRLPEALALVRALREHSGQPWELRLVGGMNTSTQLEGEAFLDSVSQLEWVTYQGHVDDQTLAQCYRQAAAVVYLSESEGFGLPIAEAASFKKWVVVNEVNQAAIEVGKGAIIPISTQAPTTAAQKVIRQLALSTTASPNKSLPTWQTAADSYAADIQYWQAAVSQ</sequence>
<dbReference type="SUPFAM" id="SSF53756">
    <property type="entry name" value="UDP-Glycosyltransferase/glycogen phosphorylase"/>
    <property type="match status" value="1"/>
</dbReference>
<dbReference type="GO" id="GO:0009103">
    <property type="term" value="P:lipopolysaccharide biosynthetic process"/>
    <property type="evidence" value="ECO:0007669"/>
    <property type="project" value="TreeGrafter"/>
</dbReference>
<evidence type="ECO:0000259" key="2">
    <source>
        <dbReference type="Pfam" id="PF00534"/>
    </source>
</evidence>
<name>A0A0P8C6L4_9CYAN</name>
<reference evidence="4 5" key="1">
    <citation type="submission" date="2015-09" db="EMBL/GenBank/DDBJ databases">
        <title>Identification and resolution of microdiversity through metagenomic sequencing of parallel consortia.</title>
        <authorList>
            <person name="Nelson W.C."/>
            <person name="Romine M.F."/>
            <person name="Lindemann S.R."/>
        </authorList>
    </citation>
    <scope>NUCLEOTIDE SEQUENCE [LARGE SCALE GENOMIC DNA]</scope>
    <source>
        <strain evidence="4">Ana</strain>
    </source>
</reference>
<keyword evidence="1 4" id="KW-0808">Transferase</keyword>
<gene>
    <name evidence="4" type="ORF">HLUCCA11_03035</name>
</gene>
<dbReference type="PANTHER" id="PTHR46401:SF2">
    <property type="entry name" value="GLYCOSYLTRANSFERASE WBBK-RELATED"/>
    <property type="match status" value="1"/>
</dbReference>
<dbReference type="Pfam" id="PF13439">
    <property type="entry name" value="Glyco_transf_4"/>
    <property type="match status" value="1"/>
</dbReference>
<dbReference type="Proteomes" id="UP000050465">
    <property type="component" value="Unassembled WGS sequence"/>
</dbReference>
<evidence type="ECO:0000259" key="3">
    <source>
        <dbReference type="Pfam" id="PF13439"/>
    </source>
</evidence>
<dbReference type="Gene3D" id="3.40.50.2000">
    <property type="entry name" value="Glycogen Phosphorylase B"/>
    <property type="match status" value="2"/>
</dbReference>
<dbReference type="AlphaFoldDB" id="A0A0P8C6L4"/>
<feature type="domain" description="Glycosyltransferase subfamily 4-like N-terminal" evidence="3">
    <location>
        <begin position="27"/>
        <end position="181"/>
    </location>
</feature>
<organism evidence="4 5">
    <name type="scientific">Phormidesmis priestleyi Ana</name>
    <dbReference type="NCBI Taxonomy" id="1666911"/>
    <lineage>
        <taxon>Bacteria</taxon>
        <taxon>Bacillati</taxon>
        <taxon>Cyanobacteriota</taxon>
        <taxon>Cyanophyceae</taxon>
        <taxon>Leptolyngbyales</taxon>
        <taxon>Leptolyngbyaceae</taxon>
        <taxon>Phormidesmis</taxon>
    </lineage>
</organism>
<proteinExistence type="predicted"/>
<evidence type="ECO:0000313" key="5">
    <source>
        <dbReference type="Proteomes" id="UP000050465"/>
    </source>
</evidence>
<feature type="domain" description="Glycosyl transferase family 1" evidence="2">
    <location>
        <begin position="192"/>
        <end position="312"/>
    </location>
</feature>
<protein>
    <submittedName>
        <fullName evidence="4">Glycosyltransferase</fullName>
    </submittedName>
</protein>
<dbReference type="EMBL" id="LJZR01000002">
    <property type="protein sequence ID" value="KPQ37431.1"/>
    <property type="molecule type" value="Genomic_DNA"/>
</dbReference>
<evidence type="ECO:0000256" key="1">
    <source>
        <dbReference type="ARBA" id="ARBA00022679"/>
    </source>
</evidence>
<dbReference type="Pfam" id="PF00534">
    <property type="entry name" value="Glycos_transf_1"/>
    <property type="match status" value="1"/>
</dbReference>
<dbReference type="GO" id="GO:0016757">
    <property type="term" value="F:glycosyltransferase activity"/>
    <property type="evidence" value="ECO:0007669"/>
    <property type="project" value="InterPro"/>
</dbReference>
<dbReference type="PANTHER" id="PTHR46401">
    <property type="entry name" value="GLYCOSYLTRANSFERASE WBBK-RELATED"/>
    <property type="match status" value="1"/>
</dbReference>